<dbReference type="CDD" id="cd00130">
    <property type="entry name" value="PAS"/>
    <property type="match status" value="1"/>
</dbReference>
<organism evidence="4 5">
    <name type="scientific">Pseudoteredinibacter isoporae</name>
    <dbReference type="NCBI Taxonomy" id="570281"/>
    <lineage>
        <taxon>Bacteria</taxon>
        <taxon>Pseudomonadati</taxon>
        <taxon>Pseudomonadota</taxon>
        <taxon>Gammaproteobacteria</taxon>
        <taxon>Cellvibrionales</taxon>
        <taxon>Cellvibrionaceae</taxon>
        <taxon>Pseudoteredinibacter</taxon>
    </lineage>
</organism>
<evidence type="ECO:0000313" key="5">
    <source>
        <dbReference type="Proteomes" id="UP000528457"/>
    </source>
</evidence>
<dbReference type="PANTHER" id="PTHR44757">
    <property type="entry name" value="DIGUANYLATE CYCLASE DGCP"/>
    <property type="match status" value="1"/>
</dbReference>
<dbReference type="Gene3D" id="3.30.450.20">
    <property type="entry name" value="PAS domain"/>
    <property type="match status" value="1"/>
</dbReference>
<dbReference type="EMBL" id="JACHHT010000001">
    <property type="protein sequence ID" value="MBB6519760.1"/>
    <property type="molecule type" value="Genomic_DNA"/>
</dbReference>
<comment type="caution">
    <text evidence="4">The sequence shown here is derived from an EMBL/GenBank/DDBJ whole genome shotgun (WGS) entry which is preliminary data.</text>
</comment>
<dbReference type="Gene3D" id="3.20.20.450">
    <property type="entry name" value="EAL domain"/>
    <property type="match status" value="1"/>
</dbReference>
<evidence type="ECO:0000313" key="4">
    <source>
        <dbReference type="EMBL" id="MBB6519760.1"/>
    </source>
</evidence>
<dbReference type="Pfam" id="PF00990">
    <property type="entry name" value="GGDEF"/>
    <property type="match status" value="1"/>
</dbReference>
<dbReference type="PROSITE" id="PS50883">
    <property type="entry name" value="EAL"/>
    <property type="match status" value="1"/>
</dbReference>
<protein>
    <submittedName>
        <fullName evidence="4">Two-component system CheB/CheR fusion protein</fullName>
        <ecNumber evidence="4">2.1.1.80</ecNumber>
        <ecNumber evidence="4">3.1.1.61</ecNumber>
    </submittedName>
</protein>
<dbReference type="PROSITE" id="PS50887">
    <property type="entry name" value="GGDEF"/>
    <property type="match status" value="1"/>
</dbReference>
<dbReference type="SUPFAM" id="SSF55781">
    <property type="entry name" value="GAF domain-like"/>
    <property type="match status" value="1"/>
</dbReference>
<dbReference type="InterPro" id="IPR029787">
    <property type="entry name" value="Nucleotide_cyclase"/>
</dbReference>
<dbReference type="GO" id="GO:0006355">
    <property type="term" value="P:regulation of DNA-templated transcription"/>
    <property type="evidence" value="ECO:0007669"/>
    <property type="project" value="InterPro"/>
</dbReference>
<dbReference type="SUPFAM" id="SSF55073">
    <property type="entry name" value="Nucleotide cyclase"/>
    <property type="match status" value="1"/>
</dbReference>
<dbReference type="Pfam" id="PF00563">
    <property type="entry name" value="EAL"/>
    <property type="match status" value="1"/>
</dbReference>
<evidence type="ECO:0000259" key="2">
    <source>
        <dbReference type="PROSITE" id="PS50883"/>
    </source>
</evidence>
<dbReference type="Proteomes" id="UP000528457">
    <property type="component" value="Unassembled WGS sequence"/>
</dbReference>
<dbReference type="SUPFAM" id="SSF55785">
    <property type="entry name" value="PYP-like sensor domain (PAS domain)"/>
    <property type="match status" value="1"/>
</dbReference>
<keyword evidence="4" id="KW-0378">Hydrolase</keyword>
<dbReference type="InterPro" id="IPR052155">
    <property type="entry name" value="Biofilm_reg_signaling"/>
</dbReference>
<dbReference type="Pfam" id="PF00989">
    <property type="entry name" value="PAS"/>
    <property type="match status" value="1"/>
</dbReference>
<proteinExistence type="predicted"/>
<dbReference type="EC" id="2.1.1.80" evidence="4"/>
<sequence length="719" mass="81949">MNKSGLNPDYIRVISEVSQFTGTDFLNQLSVRLASLIQAQYVYIVTLDSTVENARVVAGFENGQQAKAMEYPLENTPCQELASQGRCAFNLNVQQCFPEDHHLAEMSVNSYIGTVLTNTLGQKIGLMSALYEKEIPNPDWAHSVFDLFSVRVLAEIERHLHQLALSEQLIELERRNREIRLSSNILHRANEGILIADQDQKIRTVNPAFESLFDISEEQVLGEHLDVSMVDLPPIIEEFPAGRRGYRQVETSLIAIREFNDEPPSFYVKFYRDRTEEQRSKAQLQYRSTHDEQTGLLHRQTFLRELDTLLETFHHDNRRGIYLSFDIDNFKSINQFFGTSTADQVVKSFAHAARDHFQAQELICKSGADEISLFIRDKSHTELEHEIVQFRQFIREKFSAPGFTGSITFTSGAALFPENGASASTLLSNSALALQKAKANGRNTQVLFDQDIKRESERFQHIYKYLSRDGIDQRIYPVYQSIVCLKTRQLMAFEALARWRSKDNQVISPQEFVEVCEHTGLVRELGDKMFREATAFLKTVRNELGLDHVCLSVNRSPAEILDRSNICERWLETLNSNGLSAQDVQIEITENLMIKDPEHALRELKKLNENGFALSIDDFGTGFSSLAYINRYPFSNLKIDRSFVSDIEHDPSSLALVESIINIAKTFSLTTIAEGVETREQADILQKLGCDKAQGFYFHKPMDADSFFTYLSETPKPGN</sequence>
<dbReference type="NCBIfam" id="TIGR00254">
    <property type="entry name" value="GGDEF"/>
    <property type="match status" value="1"/>
</dbReference>
<dbReference type="CDD" id="cd01948">
    <property type="entry name" value="EAL"/>
    <property type="match status" value="1"/>
</dbReference>
<dbReference type="AlphaFoldDB" id="A0A7X0JQZ2"/>
<keyword evidence="5" id="KW-1185">Reference proteome</keyword>
<dbReference type="EC" id="3.1.1.61" evidence="4"/>
<dbReference type="InParanoid" id="A0A7X0JQZ2"/>
<dbReference type="CDD" id="cd01949">
    <property type="entry name" value="GGDEF"/>
    <property type="match status" value="1"/>
</dbReference>
<name>A0A7X0JQZ2_9GAMM</name>
<feature type="domain" description="GGDEF" evidence="3">
    <location>
        <begin position="318"/>
        <end position="450"/>
    </location>
</feature>
<keyword evidence="4" id="KW-0808">Transferase</keyword>
<dbReference type="InterPro" id="IPR013767">
    <property type="entry name" value="PAS_fold"/>
</dbReference>
<evidence type="ECO:0000259" key="1">
    <source>
        <dbReference type="PROSITE" id="PS50112"/>
    </source>
</evidence>
<accession>A0A7X0JQZ2</accession>
<feature type="domain" description="EAL" evidence="2">
    <location>
        <begin position="455"/>
        <end position="715"/>
    </location>
</feature>
<feature type="domain" description="PAS" evidence="1">
    <location>
        <begin position="185"/>
        <end position="232"/>
    </location>
</feature>
<dbReference type="GO" id="GO:0008984">
    <property type="term" value="F:protein-glutamate methylesterase activity"/>
    <property type="evidence" value="ECO:0007669"/>
    <property type="project" value="UniProtKB-EC"/>
</dbReference>
<dbReference type="GO" id="GO:0032259">
    <property type="term" value="P:methylation"/>
    <property type="evidence" value="ECO:0007669"/>
    <property type="project" value="UniProtKB-KW"/>
</dbReference>
<dbReference type="Gene3D" id="3.30.70.270">
    <property type="match status" value="1"/>
</dbReference>
<dbReference type="InterPro" id="IPR001633">
    <property type="entry name" value="EAL_dom"/>
</dbReference>
<evidence type="ECO:0000259" key="3">
    <source>
        <dbReference type="PROSITE" id="PS50887"/>
    </source>
</evidence>
<dbReference type="InterPro" id="IPR000014">
    <property type="entry name" value="PAS"/>
</dbReference>
<dbReference type="InterPro" id="IPR043128">
    <property type="entry name" value="Rev_trsase/Diguanyl_cyclase"/>
</dbReference>
<dbReference type="SUPFAM" id="SSF141868">
    <property type="entry name" value="EAL domain-like"/>
    <property type="match status" value="1"/>
</dbReference>
<dbReference type="PANTHER" id="PTHR44757:SF2">
    <property type="entry name" value="BIOFILM ARCHITECTURE MAINTENANCE PROTEIN MBAA"/>
    <property type="match status" value="1"/>
</dbReference>
<reference evidence="4 5" key="1">
    <citation type="submission" date="2020-08" db="EMBL/GenBank/DDBJ databases">
        <title>Genomic Encyclopedia of Type Strains, Phase IV (KMG-IV): sequencing the most valuable type-strain genomes for metagenomic binning, comparative biology and taxonomic classification.</title>
        <authorList>
            <person name="Goeker M."/>
        </authorList>
    </citation>
    <scope>NUCLEOTIDE SEQUENCE [LARGE SCALE GENOMIC DNA]</scope>
    <source>
        <strain evidence="4 5">DSM 22368</strain>
    </source>
</reference>
<dbReference type="RefSeq" id="WP_166853187.1">
    <property type="nucleotide sequence ID" value="NZ_JAAONY010000001.1"/>
</dbReference>
<dbReference type="SMART" id="SM00267">
    <property type="entry name" value="GGDEF"/>
    <property type="match status" value="1"/>
</dbReference>
<keyword evidence="4" id="KW-0489">Methyltransferase</keyword>
<dbReference type="GO" id="GO:0008983">
    <property type="term" value="F:protein-glutamate O-methyltransferase activity"/>
    <property type="evidence" value="ECO:0007669"/>
    <property type="project" value="UniProtKB-EC"/>
</dbReference>
<dbReference type="InterPro" id="IPR035919">
    <property type="entry name" value="EAL_sf"/>
</dbReference>
<dbReference type="PROSITE" id="PS50112">
    <property type="entry name" value="PAS"/>
    <property type="match status" value="1"/>
</dbReference>
<gene>
    <name evidence="4" type="ORF">HNR48_000038</name>
</gene>
<dbReference type="InterPro" id="IPR035965">
    <property type="entry name" value="PAS-like_dom_sf"/>
</dbReference>
<dbReference type="InterPro" id="IPR000160">
    <property type="entry name" value="GGDEF_dom"/>
</dbReference>
<dbReference type="SMART" id="SM00052">
    <property type="entry name" value="EAL"/>
    <property type="match status" value="1"/>
</dbReference>
<dbReference type="SMART" id="SM00091">
    <property type="entry name" value="PAS"/>
    <property type="match status" value="1"/>
</dbReference>